<dbReference type="InterPro" id="IPR002575">
    <property type="entry name" value="Aminoglycoside_PTrfase"/>
</dbReference>
<reference evidence="2 3" key="1">
    <citation type="submission" date="2016-12" db="EMBL/GenBank/DDBJ databases">
        <title>Genome Mining:The Detection of Biosynthetic Gene Clusters to Aid in the Expression of Curamycin A produced by Streptomyces sp. strain CZA14.</title>
        <authorList>
            <person name="Durrell K.A."/>
            <person name="Kirby B.M."/>
            <person name="Khan W."/>
            <person name="Mthethwa T."/>
            <person name="Le Roes-Hill M."/>
        </authorList>
    </citation>
    <scope>NUCLEOTIDE SEQUENCE [LARGE SCALE GENOMIC DNA]</scope>
    <source>
        <strain evidence="2 3">CZA14</strain>
    </source>
</reference>
<proteinExistence type="predicted"/>
<evidence type="ECO:0000313" key="3">
    <source>
        <dbReference type="Proteomes" id="UP000194266"/>
    </source>
</evidence>
<gene>
    <name evidence="2" type="ORF">OQI_21380</name>
</gene>
<evidence type="ECO:0000313" key="2">
    <source>
        <dbReference type="EMBL" id="OSZ58495.1"/>
    </source>
</evidence>
<dbReference type="EMBL" id="MRYD01000121">
    <property type="protein sequence ID" value="OSZ58495.1"/>
    <property type="molecule type" value="Genomic_DNA"/>
</dbReference>
<keyword evidence="3" id="KW-1185">Reference proteome</keyword>
<dbReference type="InterPro" id="IPR011009">
    <property type="entry name" value="Kinase-like_dom_sf"/>
</dbReference>
<organism evidence="2 3">
    <name type="scientific">Streptomyces pharetrae CZA14</name>
    <dbReference type="NCBI Taxonomy" id="1144883"/>
    <lineage>
        <taxon>Bacteria</taxon>
        <taxon>Bacillati</taxon>
        <taxon>Actinomycetota</taxon>
        <taxon>Actinomycetes</taxon>
        <taxon>Kitasatosporales</taxon>
        <taxon>Streptomycetaceae</taxon>
        <taxon>Streptomyces</taxon>
    </lineage>
</organism>
<sequence length="363" mass="39050">MSASGNTPVAPGGPLYPEGMTFPTLPERLKHVCAAAVLMPHGSPRLIESQSNDTWALDDARLGPVVLRVCWRGDVSRMARETAVLQQLPDTVRRPEVVGHGDLIVHGHPLSYSLTRRLTGRSLAEAWPGLTTAERRAAIRQTASVLRELHGWVPPAALADVVRARPGLAAGTVDDLVGADIAPLPVSRAVRLAEHVARMPYVDTGLMAAAVRLLWTLGDPEPTVDAPGRSGLVHGDLNLSNLWWAPDGTVSLLDFEWTRIAAPSLDLMRMCEYADDAVGGAGTYPSVLRMLEEEYPELFRTEGIARHVRLYVLAYSVRSLAIAPPDGPAASLPPGHALHRVRRIVAGRWPAPGALPDPLVAPV</sequence>
<dbReference type="Gene3D" id="3.90.1200.10">
    <property type="match status" value="1"/>
</dbReference>
<accession>A0ABX3YF07</accession>
<dbReference type="SUPFAM" id="SSF56112">
    <property type="entry name" value="Protein kinase-like (PK-like)"/>
    <property type="match status" value="1"/>
</dbReference>
<evidence type="ECO:0000259" key="1">
    <source>
        <dbReference type="Pfam" id="PF01636"/>
    </source>
</evidence>
<dbReference type="Proteomes" id="UP000194266">
    <property type="component" value="Unassembled WGS sequence"/>
</dbReference>
<comment type="caution">
    <text evidence="2">The sequence shown here is derived from an EMBL/GenBank/DDBJ whole genome shotgun (WGS) entry which is preliminary data.</text>
</comment>
<protein>
    <recommendedName>
        <fullName evidence="1">Aminoglycoside phosphotransferase domain-containing protein</fullName>
    </recommendedName>
</protein>
<dbReference type="InterPro" id="IPR051678">
    <property type="entry name" value="AGP_Transferase"/>
</dbReference>
<dbReference type="PANTHER" id="PTHR21310">
    <property type="entry name" value="AMINOGLYCOSIDE PHOSPHOTRANSFERASE-RELATED-RELATED"/>
    <property type="match status" value="1"/>
</dbReference>
<feature type="domain" description="Aminoglycoside phosphotransferase" evidence="1">
    <location>
        <begin position="48"/>
        <end position="277"/>
    </location>
</feature>
<name>A0ABX3YF07_9ACTN</name>
<dbReference type="Pfam" id="PF01636">
    <property type="entry name" value="APH"/>
    <property type="match status" value="1"/>
</dbReference>